<evidence type="ECO:0000313" key="2">
    <source>
        <dbReference type="EMBL" id="MBB5617967.1"/>
    </source>
</evidence>
<feature type="compositionally biased region" description="Basic and acidic residues" evidence="1">
    <location>
        <begin position="126"/>
        <end position="137"/>
    </location>
</feature>
<accession>A0A840XMA3</accession>
<gene>
    <name evidence="2" type="ORF">BJ959_001463</name>
</gene>
<dbReference type="Proteomes" id="UP000552883">
    <property type="component" value="Unassembled WGS sequence"/>
</dbReference>
<keyword evidence="3" id="KW-1185">Reference proteome</keyword>
<dbReference type="EMBL" id="JACHBS010000001">
    <property type="protein sequence ID" value="MBB5617967.1"/>
    <property type="molecule type" value="Genomic_DNA"/>
</dbReference>
<dbReference type="AlphaFoldDB" id="A0A840XMA3"/>
<feature type="region of interest" description="Disordered" evidence="1">
    <location>
        <begin position="1"/>
        <end position="41"/>
    </location>
</feature>
<protein>
    <submittedName>
        <fullName evidence="2">Uncharacterized protein</fullName>
    </submittedName>
</protein>
<organism evidence="2 3">
    <name type="scientific">Microcella frigidaquae</name>
    <dbReference type="NCBI Taxonomy" id="424758"/>
    <lineage>
        <taxon>Bacteria</taxon>
        <taxon>Bacillati</taxon>
        <taxon>Actinomycetota</taxon>
        <taxon>Actinomycetes</taxon>
        <taxon>Micrococcales</taxon>
        <taxon>Microbacteriaceae</taxon>
        <taxon>Microcella</taxon>
    </lineage>
</organism>
<feature type="compositionally biased region" description="Polar residues" evidence="1">
    <location>
        <begin position="28"/>
        <end position="41"/>
    </location>
</feature>
<dbReference type="RefSeq" id="WP_183321928.1">
    <property type="nucleotide sequence ID" value="NZ_JACHBS010000001.1"/>
</dbReference>
<feature type="region of interest" description="Disordered" evidence="1">
    <location>
        <begin position="121"/>
        <end position="144"/>
    </location>
</feature>
<evidence type="ECO:0000256" key="1">
    <source>
        <dbReference type="SAM" id="MobiDB-lite"/>
    </source>
</evidence>
<sequence length="365" mass="40809">MAPFAAGRGAVAKGQALSKTRTLDNDETYSPNDPESPRMTKTSLALKTLHAKPRKKDYEGGNENVDGHHLMSHFGAFLSHARSNPIVDSARSRYLQVKDVVPRGYSITVITESGLFGEPGSTYNVKTHEKTHEKSEDEAPTTESRLTVWAPPGATRLAIALEYKSGSVSGGGLVTSFREVMSERHPEFWFPYETVLEQSAWSASGQLLEVSVVQHTQPLNYSTGLDPDRTDEFVRGSVIHTAVPPRGTRYWPQEIWDRLRNRQIEAASFIGLRRGEGDLQDPDEDVYVTVERDGRQKKFALGTDGVPSVRALLTDHGQPPLDIPSFHREVDEQVKTFYKGLQKSWDPNWVNSEAAQQWVAHEWKA</sequence>
<reference evidence="2 3" key="1">
    <citation type="submission" date="2020-08" db="EMBL/GenBank/DDBJ databases">
        <title>Sequencing the genomes of 1000 actinobacteria strains.</title>
        <authorList>
            <person name="Klenk H.-P."/>
        </authorList>
    </citation>
    <scope>NUCLEOTIDE SEQUENCE [LARGE SCALE GENOMIC DNA]</scope>
    <source>
        <strain evidence="2 3">DSM 23889</strain>
    </source>
</reference>
<name>A0A840XMA3_9MICO</name>
<proteinExistence type="predicted"/>
<evidence type="ECO:0000313" key="3">
    <source>
        <dbReference type="Proteomes" id="UP000552883"/>
    </source>
</evidence>
<comment type="caution">
    <text evidence="2">The sequence shown here is derived from an EMBL/GenBank/DDBJ whole genome shotgun (WGS) entry which is preliminary data.</text>
</comment>